<comment type="caution">
    <text evidence="2">The sequence shown here is derived from an EMBL/GenBank/DDBJ whole genome shotgun (WGS) entry which is preliminary data.</text>
</comment>
<gene>
    <name evidence="2" type="ORF">AK812_SmicGene32345</name>
</gene>
<dbReference type="OrthoDB" id="442394at2759"/>
<sequence length="244" mass="27106">MAPVKLGTGHAISADRINPPFVPKLGNLVAPLLEQHFDASMTGRSRCWHPRFQVAGIYHSHLPGRGVELALVHLSPQTAEGQGQGSWAQPPPHPSDQQELSFADQVPMALRLSLAHTVASQPFDEVQFASKEAGERPHLKEDWEPSQETRAFHPQLAAAMEIKWKSSGPVDQRKTKLTEEEFLDKINPQLDVMVEMQAGAHEVTEARGAAVLRHLDTEKLRTLLKRNYLQGHQGEEFFAAQTSL</sequence>
<evidence type="ECO:0000313" key="2">
    <source>
        <dbReference type="EMBL" id="OLP86518.1"/>
    </source>
</evidence>
<dbReference type="AlphaFoldDB" id="A0A1Q9CUC7"/>
<evidence type="ECO:0000313" key="3">
    <source>
        <dbReference type="Proteomes" id="UP000186817"/>
    </source>
</evidence>
<feature type="region of interest" description="Disordered" evidence="1">
    <location>
        <begin position="78"/>
        <end position="99"/>
    </location>
</feature>
<feature type="compositionally biased region" description="Polar residues" evidence="1">
    <location>
        <begin position="78"/>
        <end position="87"/>
    </location>
</feature>
<reference evidence="2 3" key="1">
    <citation type="submission" date="2016-02" db="EMBL/GenBank/DDBJ databases">
        <title>Genome analysis of coral dinoflagellate symbionts highlights evolutionary adaptations to a symbiotic lifestyle.</title>
        <authorList>
            <person name="Aranda M."/>
            <person name="Li Y."/>
            <person name="Liew Y.J."/>
            <person name="Baumgarten S."/>
            <person name="Simakov O."/>
            <person name="Wilson M."/>
            <person name="Piel J."/>
            <person name="Ashoor H."/>
            <person name="Bougouffa S."/>
            <person name="Bajic V.B."/>
            <person name="Ryu T."/>
            <person name="Ravasi T."/>
            <person name="Bayer T."/>
            <person name="Micklem G."/>
            <person name="Kim H."/>
            <person name="Bhak J."/>
            <person name="Lajeunesse T.C."/>
            <person name="Voolstra C.R."/>
        </authorList>
    </citation>
    <scope>NUCLEOTIDE SEQUENCE [LARGE SCALE GENOMIC DNA]</scope>
    <source>
        <strain evidence="2 3">CCMP2467</strain>
    </source>
</reference>
<name>A0A1Q9CUC7_SYMMI</name>
<keyword evidence="3" id="KW-1185">Reference proteome</keyword>
<dbReference type="Proteomes" id="UP000186817">
    <property type="component" value="Unassembled WGS sequence"/>
</dbReference>
<proteinExistence type="predicted"/>
<organism evidence="2 3">
    <name type="scientific">Symbiodinium microadriaticum</name>
    <name type="common">Dinoflagellate</name>
    <name type="synonym">Zooxanthella microadriatica</name>
    <dbReference type="NCBI Taxonomy" id="2951"/>
    <lineage>
        <taxon>Eukaryota</taxon>
        <taxon>Sar</taxon>
        <taxon>Alveolata</taxon>
        <taxon>Dinophyceae</taxon>
        <taxon>Suessiales</taxon>
        <taxon>Symbiodiniaceae</taxon>
        <taxon>Symbiodinium</taxon>
    </lineage>
</organism>
<accession>A0A1Q9CUC7</accession>
<protein>
    <submittedName>
        <fullName evidence="2">Uncharacterized protein</fullName>
    </submittedName>
</protein>
<dbReference type="EMBL" id="LSRX01000911">
    <property type="protein sequence ID" value="OLP86518.1"/>
    <property type="molecule type" value="Genomic_DNA"/>
</dbReference>
<evidence type="ECO:0000256" key="1">
    <source>
        <dbReference type="SAM" id="MobiDB-lite"/>
    </source>
</evidence>